<evidence type="ECO:0000256" key="1">
    <source>
        <dbReference type="ARBA" id="ARBA00009528"/>
    </source>
</evidence>
<dbReference type="OMA" id="MVCEQSD"/>
<dbReference type="Pfam" id="PF00883">
    <property type="entry name" value="Peptidase_M17"/>
    <property type="match status" value="1"/>
</dbReference>
<dbReference type="CDD" id="cd00433">
    <property type="entry name" value="Peptidase_M17"/>
    <property type="match status" value="1"/>
</dbReference>
<dbReference type="Gene3D" id="3.40.50.10590">
    <property type="entry name" value="Zn-dependent exopeptidases"/>
    <property type="match status" value="1"/>
</dbReference>
<dbReference type="InterPro" id="IPR000819">
    <property type="entry name" value="Peptidase_M17_C"/>
</dbReference>
<dbReference type="OrthoDB" id="412814at2759"/>
<name>A0A8W8JQI8_MAGGI</name>
<dbReference type="PANTHER" id="PTHR11963:SF4">
    <property type="entry name" value="AMINOPEPTIDASE NPEPL1-RELATED"/>
    <property type="match status" value="1"/>
</dbReference>
<dbReference type="EnsemblMetazoa" id="G20492.8">
    <property type="protein sequence ID" value="G20492.8:cds"/>
    <property type="gene ID" value="G20492"/>
</dbReference>
<evidence type="ECO:0000313" key="6">
    <source>
        <dbReference type="EnsemblMetazoa" id="G20492.8:cds"/>
    </source>
</evidence>
<evidence type="ECO:0000256" key="4">
    <source>
        <dbReference type="ARBA" id="ARBA00022801"/>
    </source>
</evidence>
<dbReference type="SUPFAM" id="SSF53187">
    <property type="entry name" value="Zn-dependent exopeptidases"/>
    <property type="match status" value="1"/>
</dbReference>
<dbReference type="PANTHER" id="PTHR11963">
    <property type="entry name" value="LEUCINE AMINOPEPTIDASE-RELATED"/>
    <property type="match status" value="1"/>
</dbReference>
<accession>A0A8W8JQI8</accession>
<dbReference type="GO" id="GO:0070006">
    <property type="term" value="F:metalloaminopeptidase activity"/>
    <property type="evidence" value="ECO:0007669"/>
    <property type="project" value="InterPro"/>
</dbReference>
<sequence>MPVKLVFGGKLTLSDPKDFPVVIVGQLPHLTSISFDDMKIKLSPRVDKETFDQAVGNLRPSPTDTCPLWLRNATIAALPLKSSRHNTPSRAHSLSKLVKSCLTDQEEYVVIVCEREDAYALGCAVARILPLYSGKSGGASNYTLTVEFLLVGADKEIPLSKDDLHCMSASAHGIRLAAEIVDKPCSHMNTDDFVKEAEVVGRELQITPFIVRGEELKEKGFGGIYNVGRAAEHPPALIVLSHRPQGATKNIAWVGKGIVFDTGGLCIKARQGMCGMKRDCGGAAGILGAFYAAVKLGFTENLHAVFCVAENAVGPLATRTDDVYTHYSGRTVEVNNTDAEGRLVLADGVAYARKDLKADVVVDMATLTGAQGIATGKYHGSIVTNDENMELWCVKAGQNSADLVHPMPYSPELHFREFNSAIADAKNSVADRSNAQVSCAGLYIASNLGFDYPGVWLHIDMAAPVYNGERATGYGVALLATLFGQMSHNSLLKYVAPPVSIQEAMEVENEDSSKKIRRH</sequence>
<reference evidence="6" key="1">
    <citation type="submission" date="2022-08" db="UniProtKB">
        <authorList>
            <consortium name="EnsemblMetazoa"/>
        </authorList>
    </citation>
    <scope>IDENTIFICATION</scope>
    <source>
        <strain evidence="6">05x7-T-G4-1.051#20</strain>
    </source>
</reference>
<organism evidence="6 7">
    <name type="scientific">Magallana gigas</name>
    <name type="common">Pacific oyster</name>
    <name type="synonym">Crassostrea gigas</name>
    <dbReference type="NCBI Taxonomy" id="29159"/>
    <lineage>
        <taxon>Eukaryota</taxon>
        <taxon>Metazoa</taxon>
        <taxon>Spiralia</taxon>
        <taxon>Lophotrochozoa</taxon>
        <taxon>Mollusca</taxon>
        <taxon>Bivalvia</taxon>
        <taxon>Autobranchia</taxon>
        <taxon>Pteriomorphia</taxon>
        <taxon>Ostreida</taxon>
        <taxon>Ostreoidea</taxon>
        <taxon>Ostreidae</taxon>
        <taxon>Magallana</taxon>
    </lineage>
</organism>
<dbReference type="Gene3D" id="3.40.630.10">
    <property type="entry name" value="Zn peptidases"/>
    <property type="match status" value="1"/>
</dbReference>
<evidence type="ECO:0000256" key="2">
    <source>
        <dbReference type="ARBA" id="ARBA00022438"/>
    </source>
</evidence>
<dbReference type="GO" id="GO:0005737">
    <property type="term" value="C:cytoplasm"/>
    <property type="evidence" value="ECO:0007669"/>
    <property type="project" value="InterPro"/>
</dbReference>
<dbReference type="PRINTS" id="PR00481">
    <property type="entry name" value="LAMNOPPTDASE"/>
</dbReference>
<dbReference type="GO" id="GO:0006508">
    <property type="term" value="P:proteolysis"/>
    <property type="evidence" value="ECO:0007669"/>
    <property type="project" value="UniProtKB-KW"/>
</dbReference>
<proteinExistence type="inferred from homology"/>
<evidence type="ECO:0000259" key="5">
    <source>
        <dbReference type="PROSITE" id="PS00631"/>
    </source>
</evidence>
<dbReference type="EnsemblMetazoa" id="G20492.5">
    <property type="protein sequence ID" value="G20492.5:cds"/>
    <property type="gene ID" value="G20492"/>
</dbReference>
<keyword evidence="4" id="KW-0378">Hydrolase</keyword>
<comment type="similarity">
    <text evidence="1">Belongs to the peptidase M17 family.</text>
</comment>
<dbReference type="EnsemblMetazoa" id="G20492.13">
    <property type="protein sequence ID" value="G20492.13:cds"/>
    <property type="gene ID" value="G20492"/>
</dbReference>
<keyword evidence="7" id="KW-1185">Reference proteome</keyword>
<dbReference type="Proteomes" id="UP000005408">
    <property type="component" value="Unassembled WGS sequence"/>
</dbReference>
<dbReference type="InterPro" id="IPR041417">
    <property type="entry name" value="NPEPL1_N"/>
</dbReference>
<dbReference type="AlphaFoldDB" id="A0A8W8JQI8"/>
<dbReference type="Pfam" id="PF18295">
    <property type="entry name" value="Pdase_M17_N2"/>
    <property type="match status" value="1"/>
</dbReference>
<dbReference type="PROSITE" id="PS00631">
    <property type="entry name" value="CYTOSOL_AP"/>
    <property type="match status" value="1"/>
</dbReference>
<keyword evidence="2" id="KW-0031">Aminopeptidase</keyword>
<evidence type="ECO:0000313" key="7">
    <source>
        <dbReference type="Proteomes" id="UP000005408"/>
    </source>
</evidence>
<dbReference type="EnsemblMetazoa" id="G20492.12">
    <property type="protein sequence ID" value="G20492.12:cds"/>
    <property type="gene ID" value="G20492"/>
</dbReference>
<protein>
    <recommendedName>
        <fullName evidence="5">Cytosol aminopeptidase domain-containing protein</fullName>
    </recommendedName>
</protein>
<dbReference type="EnsemblMetazoa" id="G20492.9">
    <property type="protein sequence ID" value="G20492.9:cds"/>
    <property type="gene ID" value="G20492"/>
</dbReference>
<dbReference type="GO" id="GO:0030145">
    <property type="term" value="F:manganese ion binding"/>
    <property type="evidence" value="ECO:0007669"/>
    <property type="project" value="InterPro"/>
</dbReference>
<evidence type="ECO:0000256" key="3">
    <source>
        <dbReference type="ARBA" id="ARBA00022670"/>
    </source>
</evidence>
<feature type="domain" description="Cytosol aminopeptidase" evidence="5">
    <location>
        <begin position="336"/>
        <end position="343"/>
    </location>
</feature>
<keyword evidence="3" id="KW-0645">Protease</keyword>
<dbReference type="InterPro" id="IPR011356">
    <property type="entry name" value="Leucine_aapep/pepB"/>
</dbReference>